<dbReference type="EMBL" id="JASNQZ010000014">
    <property type="protein sequence ID" value="KAL0948392.1"/>
    <property type="molecule type" value="Genomic_DNA"/>
</dbReference>
<evidence type="ECO:0008006" key="4">
    <source>
        <dbReference type="Google" id="ProtNLM"/>
    </source>
</evidence>
<evidence type="ECO:0000256" key="1">
    <source>
        <dbReference type="SAM" id="Phobius"/>
    </source>
</evidence>
<feature type="transmembrane region" description="Helical" evidence="1">
    <location>
        <begin position="21"/>
        <end position="45"/>
    </location>
</feature>
<proteinExistence type="predicted"/>
<organism evidence="2 3">
    <name type="scientific">Hohenbuehelia grisea</name>
    <dbReference type="NCBI Taxonomy" id="104357"/>
    <lineage>
        <taxon>Eukaryota</taxon>
        <taxon>Fungi</taxon>
        <taxon>Dikarya</taxon>
        <taxon>Basidiomycota</taxon>
        <taxon>Agaricomycotina</taxon>
        <taxon>Agaricomycetes</taxon>
        <taxon>Agaricomycetidae</taxon>
        <taxon>Agaricales</taxon>
        <taxon>Pleurotineae</taxon>
        <taxon>Pleurotaceae</taxon>
        <taxon>Hohenbuehelia</taxon>
    </lineage>
</organism>
<feature type="transmembrane region" description="Helical" evidence="1">
    <location>
        <begin position="65"/>
        <end position="89"/>
    </location>
</feature>
<keyword evidence="3" id="KW-1185">Reference proteome</keyword>
<feature type="transmembrane region" description="Helical" evidence="1">
    <location>
        <begin position="152"/>
        <end position="174"/>
    </location>
</feature>
<dbReference type="Proteomes" id="UP001556367">
    <property type="component" value="Unassembled WGS sequence"/>
</dbReference>
<comment type="caution">
    <text evidence="2">The sequence shown here is derived from an EMBL/GenBank/DDBJ whole genome shotgun (WGS) entry which is preliminary data.</text>
</comment>
<gene>
    <name evidence="2" type="ORF">HGRIS_010974</name>
</gene>
<evidence type="ECO:0000313" key="3">
    <source>
        <dbReference type="Proteomes" id="UP001556367"/>
    </source>
</evidence>
<protein>
    <recommendedName>
        <fullName evidence="4">Cytochrome b561 domain-containing protein</fullName>
    </recommendedName>
</protein>
<evidence type="ECO:0000313" key="2">
    <source>
        <dbReference type="EMBL" id="KAL0948392.1"/>
    </source>
</evidence>
<keyword evidence="1" id="KW-1133">Transmembrane helix</keyword>
<keyword evidence="1" id="KW-0812">Transmembrane</keyword>
<name>A0ABR3IYS3_9AGAR</name>
<reference evidence="3" key="1">
    <citation type="submission" date="2024-06" db="EMBL/GenBank/DDBJ databases">
        <title>Multi-omics analyses provide insights into the biosynthesis of the anticancer antibiotic pleurotin in Hohenbuehelia grisea.</title>
        <authorList>
            <person name="Weaver J.A."/>
            <person name="Alberti F."/>
        </authorList>
    </citation>
    <scope>NUCLEOTIDE SEQUENCE [LARGE SCALE GENOMIC DNA]</scope>
    <source>
        <strain evidence="3">T-177</strain>
    </source>
</reference>
<accession>A0ABR3IYS3</accession>
<keyword evidence="1" id="KW-0472">Membrane</keyword>
<sequence>MAFARVAELDLKSNKNARMNCLCMPVRVWAIIISTCMLLASLLFFVSDLTMLRLWVPSSARSTHIVLSLHAFVFAVLVLLCVLGLIAVSTNSRRLAIWHQWSSIGHLPLSIIFGIVILAVAFHAKNSDFTPLCAAVGDDNAENPSCHENVMIIRGILASLTVFVWLLQICGTFVNKMYLNTLA</sequence>
<feature type="transmembrane region" description="Helical" evidence="1">
    <location>
        <begin position="101"/>
        <end position="122"/>
    </location>
</feature>